<evidence type="ECO:0000313" key="1">
    <source>
        <dbReference type="EMBL" id="KAH6616918.1"/>
    </source>
</evidence>
<gene>
    <name evidence="1" type="ORF">F5144DRAFT_606442</name>
</gene>
<dbReference type="Proteomes" id="UP000724584">
    <property type="component" value="Unassembled WGS sequence"/>
</dbReference>
<comment type="caution">
    <text evidence="1">The sequence shown here is derived from an EMBL/GenBank/DDBJ whole genome shotgun (WGS) entry which is preliminary data.</text>
</comment>
<sequence>MGIASNLVTPETDRNVEKAGQEPQQALSKTVKTTRRRRRWADLIANLFRSRAPDTSIAKGDAVKGWDHVVAKRRKQETVDSPAIDTVLEIPEHELRELSDALEKSRSSGNAPFQINEELGAKLASHAQDKMKTYDSLRQQSTRYEGSLGFDFICTETAKDLEIQANGVLQHLKKNDIARFYESAPKKRGYRGQEHPRFYGDHFLSNADLIEQTQLFALCRAMPKGAHLHIHFNANLLPSVLLGIAKDMERMFIWSNIALDQPEAYDLCRIQFSIMSEKAVEEKGKGNPFAKDYKCGTVMQFREFRAAYPGGQEAADQFLQQKLVFNEEEAHNLLQTQEGTWEKFNARTQMMKGLFNYKTAYRRYTRQCLLEFVADNIQYAEIRPNFMSSNQVWEDDGSRRVDNVGIMNLIIDEYEAFQKDHNRQVLKGLKVIYCTPRSFSEEQVGEALTQCFQFKMDKKFSPYIAGFDLVGEEGKGKPLKAFAQQFLQFQALCKAADVEIPFLLHCGETLDIGTDTDGNLLDALLLGAKRIGHGFALPRHPYVMSQMKQRGVCVEVCPISNEILGLTPRMSGHAVYSLLANNVPCTISADNGTLFRSRLSHDFYQVMAGKSDMTLHGLRQLIEWSIAHSCMEPELMKEVRESWEKMWDDFCQRIVDGEFTLEDADKMEAEGGVVGVETPAAAAVLPPV</sequence>
<accession>A0ACB7NUB9</accession>
<name>A0ACB7NUB9_9PEZI</name>
<proteinExistence type="predicted"/>
<organism evidence="1 2">
    <name type="scientific">Chaetomium tenue</name>
    <dbReference type="NCBI Taxonomy" id="1854479"/>
    <lineage>
        <taxon>Eukaryota</taxon>
        <taxon>Fungi</taxon>
        <taxon>Dikarya</taxon>
        <taxon>Ascomycota</taxon>
        <taxon>Pezizomycotina</taxon>
        <taxon>Sordariomycetes</taxon>
        <taxon>Sordariomycetidae</taxon>
        <taxon>Sordariales</taxon>
        <taxon>Chaetomiaceae</taxon>
        <taxon>Chaetomium</taxon>
    </lineage>
</organism>
<keyword evidence="2" id="KW-1185">Reference proteome</keyword>
<reference evidence="1 2" key="1">
    <citation type="journal article" date="2021" name="Nat. Commun.">
        <title>Genetic determinants of endophytism in the Arabidopsis root mycobiome.</title>
        <authorList>
            <person name="Mesny F."/>
            <person name="Miyauchi S."/>
            <person name="Thiergart T."/>
            <person name="Pickel B."/>
            <person name="Atanasova L."/>
            <person name="Karlsson M."/>
            <person name="Huettel B."/>
            <person name="Barry K.W."/>
            <person name="Haridas S."/>
            <person name="Chen C."/>
            <person name="Bauer D."/>
            <person name="Andreopoulos W."/>
            <person name="Pangilinan J."/>
            <person name="LaButti K."/>
            <person name="Riley R."/>
            <person name="Lipzen A."/>
            <person name="Clum A."/>
            <person name="Drula E."/>
            <person name="Henrissat B."/>
            <person name="Kohler A."/>
            <person name="Grigoriev I.V."/>
            <person name="Martin F.M."/>
            <person name="Hacquard S."/>
        </authorList>
    </citation>
    <scope>NUCLEOTIDE SEQUENCE [LARGE SCALE GENOMIC DNA]</scope>
    <source>
        <strain evidence="1 2">MPI-SDFR-AT-0079</strain>
    </source>
</reference>
<dbReference type="EMBL" id="JAGIZQ010000007">
    <property type="protein sequence ID" value="KAH6616918.1"/>
    <property type="molecule type" value="Genomic_DNA"/>
</dbReference>
<protein>
    <submittedName>
        <fullName evidence="1">Uncharacterized protein</fullName>
    </submittedName>
</protein>
<evidence type="ECO:0000313" key="2">
    <source>
        <dbReference type="Proteomes" id="UP000724584"/>
    </source>
</evidence>